<reference evidence="2" key="1">
    <citation type="journal article" date="2017" name="Nat. Ecol. Evol.">
        <title>Genome expansion and lineage-specific genetic innovations in the forest pathogenic fungi Armillaria.</title>
        <authorList>
            <person name="Sipos G."/>
            <person name="Prasanna A.N."/>
            <person name="Walter M.C."/>
            <person name="O'Connor E."/>
            <person name="Balint B."/>
            <person name="Krizsan K."/>
            <person name="Kiss B."/>
            <person name="Hess J."/>
            <person name="Varga T."/>
            <person name="Slot J."/>
            <person name="Riley R."/>
            <person name="Boka B."/>
            <person name="Rigling D."/>
            <person name="Barry K."/>
            <person name="Lee J."/>
            <person name="Mihaltcheva S."/>
            <person name="LaButti K."/>
            <person name="Lipzen A."/>
            <person name="Waldron R."/>
            <person name="Moloney N.M."/>
            <person name="Sperisen C."/>
            <person name="Kredics L."/>
            <person name="Vagvoelgyi C."/>
            <person name="Patrignani A."/>
            <person name="Fitzpatrick D."/>
            <person name="Nagy I."/>
            <person name="Doyle S."/>
            <person name="Anderson J.B."/>
            <person name="Grigoriev I.V."/>
            <person name="Gueldener U."/>
            <person name="Muensterkoetter M."/>
            <person name="Nagy L.G."/>
        </authorList>
    </citation>
    <scope>NUCLEOTIDE SEQUENCE [LARGE SCALE GENOMIC DNA]</scope>
    <source>
        <strain evidence="2">Ar21-2</strain>
    </source>
</reference>
<proteinExistence type="predicted"/>
<dbReference type="InParanoid" id="A0A2H3D7A7"/>
<dbReference type="Proteomes" id="UP000217790">
    <property type="component" value="Unassembled WGS sequence"/>
</dbReference>
<dbReference type="EMBL" id="KZ293707">
    <property type="protein sequence ID" value="PBK83376.1"/>
    <property type="molecule type" value="Genomic_DNA"/>
</dbReference>
<sequence length="283" mass="31512">MPQTPTRCAPPQTNALGFDYGFDTLDDFLNTITNDELELGSDSLATHCSPVSFNPRGCVLNTALPNSPLPPSQCLPNPDLDGKAIKPTSWAAKNLTHPLAPTRVHCEVASQRFPVTKVSSAAVKKRLAREKKEVFANDLTKSMEEHLKRLEEISSKHRKKFKDVLCIAGNAGRYKNHCAVSDLQVKILYQTKENNKEKAVGAKLRLEQLQKLAKTDPRYLFQIHGSVDDTMPSSLLQIPGSTAFLSTIVKVDPMDFVQQFEQFSCTVDYKAHEDQSSIRKDIT</sequence>
<protein>
    <submittedName>
        <fullName evidence="1">Uncharacterized protein</fullName>
    </submittedName>
</protein>
<dbReference type="OrthoDB" id="3247681at2759"/>
<evidence type="ECO:0000313" key="1">
    <source>
        <dbReference type="EMBL" id="PBK83376.1"/>
    </source>
</evidence>
<dbReference type="AlphaFoldDB" id="A0A2H3D7A7"/>
<accession>A0A2H3D7A7</accession>
<name>A0A2H3D7A7_ARMGA</name>
<evidence type="ECO:0000313" key="2">
    <source>
        <dbReference type="Proteomes" id="UP000217790"/>
    </source>
</evidence>
<organism evidence="1 2">
    <name type="scientific">Armillaria gallica</name>
    <name type="common">Bulbous honey fungus</name>
    <name type="synonym">Armillaria bulbosa</name>
    <dbReference type="NCBI Taxonomy" id="47427"/>
    <lineage>
        <taxon>Eukaryota</taxon>
        <taxon>Fungi</taxon>
        <taxon>Dikarya</taxon>
        <taxon>Basidiomycota</taxon>
        <taxon>Agaricomycotina</taxon>
        <taxon>Agaricomycetes</taxon>
        <taxon>Agaricomycetidae</taxon>
        <taxon>Agaricales</taxon>
        <taxon>Marasmiineae</taxon>
        <taxon>Physalacriaceae</taxon>
        <taxon>Armillaria</taxon>
    </lineage>
</organism>
<keyword evidence="2" id="KW-1185">Reference proteome</keyword>
<gene>
    <name evidence="1" type="ORF">ARMGADRAFT_1037980</name>
</gene>